<dbReference type="InterPro" id="IPR056988">
    <property type="entry name" value="Zn_ribbon_pln"/>
</dbReference>
<reference evidence="4" key="2">
    <citation type="submission" date="2025-08" db="UniProtKB">
        <authorList>
            <consortium name="RefSeq"/>
        </authorList>
    </citation>
    <scope>IDENTIFICATION</scope>
    <source>
        <tissue evidence="4">Etiolated seedlings</tissue>
    </source>
</reference>
<name>A0A1S2YZQ6_CICAR</name>
<evidence type="ECO:0000313" key="3">
    <source>
        <dbReference type="Proteomes" id="UP000087171"/>
    </source>
</evidence>
<gene>
    <name evidence="4" type="primary">LOC101509254</name>
</gene>
<sequence>MVREKTQTFWTACSTCRVLHQFERKYLGHKLVCPGCNKSFKAIEAPQNDGSEEEDEEKDHTLGDFMLKKRNESKKKKNDEVGCAKGESFKSNDEVGGIVGRLRKRTRLVGEVLESSESKKVGTEEEETMTLAEFQSKVKRKVHKEKIKRLEIKKKDFVVKEKKNEGFVKRKGLRLEMDRDCNGEELEAIMAVVDSDFYDFDKDRVERSFKKGQVWAVYDDDDGMPRHYVLIDETVSVNPFVVRISWLDFQNNGDGKIVSREKLGFDIPCGRFKVANKASISSVNVFSHVVDCDRVAREVYKIYPKKGSVWALYSEANRDSGGRRFADEGKRCYDIVVFLTSYSEMNGVSMAFLEKVDGYKTVFKRRETGSHAVRFLGKDEFWLISHQIPARKFPCDEAPELLKDCWELDPASLPSDLLTIGGIDN</sequence>
<dbReference type="PANTHER" id="PTHR44137">
    <property type="entry name" value="BNAC03G44070D PROTEIN"/>
    <property type="match status" value="1"/>
</dbReference>
<proteinExistence type="predicted"/>
<dbReference type="InterPro" id="IPR024593">
    <property type="entry name" value="DUF3444"/>
</dbReference>
<accession>A0A1S2YZQ6</accession>
<dbReference type="PaxDb" id="3827-XP_004512468.1"/>
<dbReference type="RefSeq" id="XP_004512468.1">
    <property type="nucleotide sequence ID" value="XM_004512411.3"/>
</dbReference>
<dbReference type="OrthoDB" id="66964at2759"/>
<reference evidence="3" key="1">
    <citation type="journal article" date="2013" name="Nat. Biotechnol.">
        <title>Draft genome sequence of chickpea (Cicer arietinum) provides a resource for trait improvement.</title>
        <authorList>
            <person name="Varshney R.K."/>
            <person name="Song C."/>
            <person name="Saxena R.K."/>
            <person name="Azam S."/>
            <person name="Yu S."/>
            <person name="Sharpe A.G."/>
            <person name="Cannon S."/>
            <person name="Baek J."/>
            <person name="Rosen B.D."/>
            <person name="Tar'an B."/>
            <person name="Millan T."/>
            <person name="Zhang X."/>
            <person name="Ramsay L.D."/>
            <person name="Iwata A."/>
            <person name="Wang Y."/>
            <person name="Nelson W."/>
            <person name="Farmer A.D."/>
            <person name="Gaur P.M."/>
            <person name="Soderlund C."/>
            <person name="Penmetsa R.V."/>
            <person name="Xu C."/>
            <person name="Bharti A.K."/>
            <person name="He W."/>
            <person name="Winter P."/>
            <person name="Zhao S."/>
            <person name="Hane J.K."/>
            <person name="Carrasquilla-Garcia N."/>
            <person name="Condie J.A."/>
            <person name="Upadhyaya H.D."/>
            <person name="Luo M.C."/>
            <person name="Thudi M."/>
            <person name="Gowda C.L."/>
            <person name="Singh N.P."/>
            <person name="Lichtenzveig J."/>
            <person name="Gali K.K."/>
            <person name="Rubio J."/>
            <person name="Nadarajan N."/>
            <person name="Dolezel J."/>
            <person name="Bansal K.C."/>
            <person name="Xu X."/>
            <person name="Edwards D."/>
            <person name="Zhang G."/>
            <person name="Kahl G."/>
            <person name="Gil J."/>
            <person name="Singh K.B."/>
            <person name="Datta S.K."/>
            <person name="Jackson S.A."/>
            <person name="Wang J."/>
            <person name="Cook D.R."/>
        </authorList>
    </citation>
    <scope>NUCLEOTIDE SEQUENCE [LARGE SCALE GENOMIC DNA]</scope>
    <source>
        <strain evidence="3">cv. CDC Frontier</strain>
    </source>
</reference>
<evidence type="ECO:0000259" key="1">
    <source>
        <dbReference type="Pfam" id="PF11926"/>
    </source>
</evidence>
<protein>
    <submittedName>
        <fullName evidence="4">Uncharacterized protein LOC101509254</fullName>
    </submittedName>
</protein>
<dbReference type="PANTHER" id="PTHR44137:SF24">
    <property type="entry name" value="DNAJ HEAT SHOCK N-TERMINAL DOMAIN-CONTAINING PROTEIN"/>
    <property type="match status" value="1"/>
</dbReference>
<dbReference type="AlphaFoldDB" id="A0A1S2YZQ6"/>
<keyword evidence="3" id="KW-1185">Reference proteome</keyword>
<organism evidence="3 4">
    <name type="scientific">Cicer arietinum</name>
    <name type="common">Chickpea</name>
    <name type="synonym">Garbanzo</name>
    <dbReference type="NCBI Taxonomy" id="3827"/>
    <lineage>
        <taxon>Eukaryota</taxon>
        <taxon>Viridiplantae</taxon>
        <taxon>Streptophyta</taxon>
        <taxon>Embryophyta</taxon>
        <taxon>Tracheophyta</taxon>
        <taxon>Spermatophyta</taxon>
        <taxon>Magnoliopsida</taxon>
        <taxon>eudicotyledons</taxon>
        <taxon>Gunneridae</taxon>
        <taxon>Pentapetalae</taxon>
        <taxon>rosids</taxon>
        <taxon>fabids</taxon>
        <taxon>Fabales</taxon>
        <taxon>Fabaceae</taxon>
        <taxon>Papilionoideae</taxon>
        <taxon>50 kb inversion clade</taxon>
        <taxon>NPAAA clade</taxon>
        <taxon>Hologalegina</taxon>
        <taxon>IRL clade</taxon>
        <taxon>Cicereae</taxon>
        <taxon>Cicer</taxon>
    </lineage>
</organism>
<dbReference type="Pfam" id="PF11926">
    <property type="entry name" value="DUF3444"/>
    <property type="match status" value="1"/>
</dbReference>
<dbReference type="Pfam" id="PF23551">
    <property type="entry name" value="Zn_ribbon_20"/>
    <property type="match status" value="1"/>
</dbReference>
<evidence type="ECO:0000259" key="2">
    <source>
        <dbReference type="Pfam" id="PF23551"/>
    </source>
</evidence>
<feature type="domain" description="Zinc beta-ribbon" evidence="2">
    <location>
        <begin position="9"/>
        <end position="43"/>
    </location>
</feature>
<dbReference type="Proteomes" id="UP000087171">
    <property type="component" value="Chromosome Ca8"/>
</dbReference>
<evidence type="ECO:0000313" key="4">
    <source>
        <dbReference type="RefSeq" id="XP_004512468.1"/>
    </source>
</evidence>
<dbReference type="KEGG" id="cam:101509254"/>
<feature type="domain" description="DUF3444" evidence="1">
    <location>
        <begin position="189"/>
        <end position="394"/>
    </location>
</feature>
<dbReference type="eggNOG" id="ENOG502QQET">
    <property type="taxonomic scope" value="Eukaryota"/>
</dbReference>
<dbReference type="STRING" id="3827.A0A1S2YZQ6"/>
<dbReference type="GeneID" id="101509254"/>